<dbReference type="GO" id="GO:0016747">
    <property type="term" value="F:acyltransferase activity, transferring groups other than amino-acyl groups"/>
    <property type="evidence" value="ECO:0007669"/>
    <property type="project" value="InterPro"/>
</dbReference>
<evidence type="ECO:0000259" key="2">
    <source>
        <dbReference type="Pfam" id="PF01757"/>
    </source>
</evidence>
<evidence type="ECO:0000313" key="3">
    <source>
        <dbReference type="EMBL" id="ART60369.1"/>
    </source>
</evidence>
<dbReference type="InterPro" id="IPR002656">
    <property type="entry name" value="Acyl_transf_3_dom"/>
</dbReference>
<sequence length="361" mass="40573">MRTPETVYVPALTGLRGVAAWWVVLYHFSEPLWGVVPEWIYAFVKQGYLAVDLFFILSGFVIYLTSSASLQSLKWGGVSRFWINRLVRIYPLHLILMFSYLLNPLALWLFSESGGGEGRYDWAYYFASVFLIQNWGFFDDLQWNIPAWSISTELAAYLVAPVLMGVALVRLKKNQVWIFLGGLFGAIGLVLLFGLGGKTTIGEAIPTLGVARCVLEFWMGLCLGAICSMRGSTASQGDALRSVLIFLLFILTFWLMAEGIPNYWYAPAAFAALIYLLVKGDVVFSRFLSSSVVHYLGVISYSTYLVHYFVKDWVKFLSESIGMFQLAVYVIVCGAASVVLYRWVEVPSRGYLKRRLLGVSS</sequence>
<feature type="transmembrane region" description="Helical" evidence="1">
    <location>
        <begin position="209"/>
        <end position="227"/>
    </location>
</feature>
<feature type="transmembrane region" description="Helical" evidence="1">
    <location>
        <begin position="6"/>
        <end position="28"/>
    </location>
</feature>
<dbReference type="KEGG" id="acis:CBP35_01435"/>
<feature type="transmembrane region" description="Helical" evidence="1">
    <location>
        <begin position="176"/>
        <end position="197"/>
    </location>
</feature>
<dbReference type="EMBL" id="CP021366">
    <property type="protein sequence ID" value="ART60369.1"/>
    <property type="molecule type" value="Genomic_DNA"/>
</dbReference>
<feature type="domain" description="Acyltransferase 3" evidence="2">
    <location>
        <begin position="11"/>
        <end position="337"/>
    </location>
</feature>
<name>A0A240UH60_9BURK</name>
<dbReference type="Pfam" id="PF01757">
    <property type="entry name" value="Acyl_transf_3"/>
    <property type="match status" value="1"/>
</dbReference>
<evidence type="ECO:0000313" key="4">
    <source>
        <dbReference type="Proteomes" id="UP000194440"/>
    </source>
</evidence>
<protein>
    <recommendedName>
        <fullName evidence="2">Acyltransferase 3 domain-containing protein</fullName>
    </recommendedName>
</protein>
<dbReference type="GO" id="GO:0016020">
    <property type="term" value="C:membrane"/>
    <property type="evidence" value="ECO:0007669"/>
    <property type="project" value="TreeGrafter"/>
</dbReference>
<keyword evidence="1" id="KW-0472">Membrane</keyword>
<accession>A0A240UH60</accession>
<reference evidence="3" key="1">
    <citation type="submission" date="2017-05" db="EMBL/GenBank/DDBJ databases">
        <title>Polyphasic characterization of four soil-derived phenanthrene-degrading Acidovorax strains and proposal of Acidovorax phenanthrenivorans sp. nov.</title>
        <authorList>
            <person name="Singleton D."/>
            <person name="Lee J."/>
            <person name="Dickey A.N."/>
            <person name="Stroud A."/>
            <person name="Scholl E.H."/>
            <person name="Wright F.A."/>
            <person name="Aitken M.D."/>
        </authorList>
    </citation>
    <scope>NUCLEOTIDE SEQUENCE</scope>
    <source>
        <strain evidence="3">P4</strain>
    </source>
</reference>
<feature type="transmembrane region" description="Helical" evidence="1">
    <location>
        <begin position="322"/>
        <end position="344"/>
    </location>
</feature>
<keyword evidence="1" id="KW-0812">Transmembrane</keyword>
<gene>
    <name evidence="3" type="ORF">CBP36_17480</name>
</gene>
<dbReference type="OrthoDB" id="9814807at2"/>
<dbReference type="KEGG" id="acip:CBP36_17480"/>
<dbReference type="RefSeq" id="WP_086928311.1">
    <property type="nucleotide sequence ID" value="NZ_CP021362.1"/>
</dbReference>
<keyword evidence="1" id="KW-1133">Transmembrane helix</keyword>
<evidence type="ECO:0000256" key="1">
    <source>
        <dbReference type="SAM" id="Phobius"/>
    </source>
</evidence>
<feature type="transmembrane region" description="Helical" evidence="1">
    <location>
        <begin position="292"/>
        <end position="310"/>
    </location>
</feature>
<dbReference type="InterPro" id="IPR050879">
    <property type="entry name" value="Acyltransferase_3"/>
</dbReference>
<feature type="transmembrane region" description="Helical" evidence="1">
    <location>
        <begin position="90"/>
        <end position="110"/>
    </location>
</feature>
<dbReference type="Proteomes" id="UP000194440">
    <property type="component" value="Chromosome"/>
</dbReference>
<keyword evidence="4" id="KW-1185">Reference proteome</keyword>
<organism evidence="3 4">
    <name type="scientific">Acidovorax carolinensis</name>
    <dbReference type="NCBI Taxonomy" id="553814"/>
    <lineage>
        <taxon>Bacteria</taxon>
        <taxon>Pseudomonadati</taxon>
        <taxon>Pseudomonadota</taxon>
        <taxon>Betaproteobacteria</taxon>
        <taxon>Burkholderiales</taxon>
        <taxon>Comamonadaceae</taxon>
        <taxon>Acidovorax</taxon>
    </lineage>
</organism>
<dbReference type="PANTHER" id="PTHR23028:SF53">
    <property type="entry name" value="ACYL_TRANSF_3 DOMAIN-CONTAINING PROTEIN"/>
    <property type="match status" value="1"/>
</dbReference>
<feature type="transmembrane region" description="Helical" evidence="1">
    <location>
        <begin position="263"/>
        <end position="280"/>
    </location>
</feature>
<feature type="transmembrane region" description="Helical" evidence="1">
    <location>
        <begin position="49"/>
        <end position="70"/>
    </location>
</feature>
<dbReference type="PANTHER" id="PTHR23028">
    <property type="entry name" value="ACETYLTRANSFERASE"/>
    <property type="match status" value="1"/>
</dbReference>
<feature type="transmembrane region" description="Helical" evidence="1">
    <location>
        <begin position="150"/>
        <end position="169"/>
    </location>
</feature>
<feature type="transmembrane region" description="Helical" evidence="1">
    <location>
        <begin position="239"/>
        <end position="257"/>
    </location>
</feature>
<dbReference type="GO" id="GO:0000271">
    <property type="term" value="P:polysaccharide biosynthetic process"/>
    <property type="evidence" value="ECO:0007669"/>
    <property type="project" value="TreeGrafter"/>
</dbReference>
<proteinExistence type="predicted"/>
<dbReference type="AlphaFoldDB" id="A0A240UH60"/>